<name>A0ABV0J206_9CYAN</name>
<dbReference type="EMBL" id="JAMPKM010000001">
    <property type="protein sequence ID" value="MEP0815799.1"/>
    <property type="molecule type" value="Genomic_DNA"/>
</dbReference>
<organism evidence="1 2">
    <name type="scientific">Trichocoleus desertorum GB2-A4</name>
    <dbReference type="NCBI Taxonomy" id="2933944"/>
    <lineage>
        <taxon>Bacteria</taxon>
        <taxon>Bacillati</taxon>
        <taxon>Cyanobacteriota</taxon>
        <taxon>Cyanophyceae</taxon>
        <taxon>Leptolyngbyales</taxon>
        <taxon>Trichocoleusaceae</taxon>
        <taxon>Trichocoleus</taxon>
    </lineage>
</organism>
<dbReference type="PANTHER" id="PTHR36061">
    <property type="match status" value="1"/>
</dbReference>
<comment type="caution">
    <text evidence="1">The sequence shown here is derived from an EMBL/GenBank/DDBJ whole genome shotgun (WGS) entry which is preliminary data.</text>
</comment>
<dbReference type="InterPro" id="IPR022203">
    <property type="entry name" value="DUF3727"/>
</dbReference>
<dbReference type="RefSeq" id="WP_242016730.1">
    <property type="nucleotide sequence ID" value="NZ_JAMPKM010000001.1"/>
</dbReference>
<reference evidence="1 2" key="1">
    <citation type="submission" date="2022-04" db="EMBL/GenBank/DDBJ databases">
        <title>Positive selection, recombination, and allopatry shape intraspecific diversity of widespread and dominant cyanobacteria.</title>
        <authorList>
            <person name="Wei J."/>
            <person name="Shu W."/>
            <person name="Hu C."/>
        </authorList>
    </citation>
    <scope>NUCLEOTIDE SEQUENCE [LARGE SCALE GENOMIC DNA]</scope>
    <source>
        <strain evidence="1 2">GB2-A4</strain>
    </source>
</reference>
<dbReference type="PANTHER" id="PTHR36061:SF3">
    <property type="entry name" value="OS04G0692200 PROTEIN"/>
    <property type="match status" value="1"/>
</dbReference>
<dbReference type="Pfam" id="PF06949">
    <property type="entry name" value="DUF1292"/>
    <property type="match status" value="1"/>
</dbReference>
<evidence type="ECO:0000313" key="2">
    <source>
        <dbReference type="Proteomes" id="UP001464891"/>
    </source>
</evidence>
<protein>
    <submittedName>
        <fullName evidence="1">DUF3727 domain-containing protein</fullName>
    </submittedName>
</protein>
<proteinExistence type="predicted"/>
<accession>A0ABV0J206</accession>
<dbReference type="Proteomes" id="UP001464891">
    <property type="component" value="Unassembled WGS sequence"/>
</dbReference>
<evidence type="ECO:0000313" key="1">
    <source>
        <dbReference type="EMBL" id="MEP0815799.1"/>
    </source>
</evidence>
<gene>
    <name evidence="1" type="ORF">NC998_01675</name>
</gene>
<keyword evidence="2" id="KW-1185">Reference proteome</keyword>
<sequence length="195" mass="22144">MTESNMDREGAGMHEEDFDAPTVVLTDDTGRSVSCYIEHSIDIEGQDYVFLLPVDSPVEIFAWQEEGDEEEAIPVEDEAEIERIFPIARAVLQEQNLELKRTAVTLTVEGDLPEVSEEDLEVANDGDSEEHEELQLLASFYDEEQEYAIYAPLDPFFILARLDADGQPKLLSPEELSKIEPMLPMIEDQLFDEME</sequence>
<dbReference type="InterPro" id="IPR009711">
    <property type="entry name" value="UPF0473"/>
</dbReference>
<dbReference type="Pfam" id="PF12527">
    <property type="entry name" value="DUF3727"/>
    <property type="match status" value="1"/>
</dbReference>